<evidence type="ECO:0000256" key="6">
    <source>
        <dbReference type="ARBA" id="ARBA00023118"/>
    </source>
</evidence>
<dbReference type="AlphaFoldDB" id="A0A5C6G108"/>
<keyword evidence="2" id="KW-0479">Metal-binding</keyword>
<keyword evidence="6" id="KW-0051">Antiviral defense</keyword>
<evidence type="ECO:0000256" key="5">
    <source>
        <dbReference type="ARBA" id="ARBA00022842"/>
    </source>
</evidence>
<reference evidence="10 11" key="1">
    <citation type="submission" date="2019-02" db="EMBL/GenBank/DDBJ databases">
        <title>Deep-cultivation of Planctomycetes and their phenomic and genomic characterization uncovers novel biology.</title>
        <authorList>
            <person name="Wiegand S."/>
            <person name="Jogler M."/>
            <person name="Boedeker C."/>
            <person name="Pinto D."/>
            <person name="Vollmers J."/>
            <person name="Rivas-Marin E."/>
            <person name="Kohn T."/>
            <person name="Peeters S.H."/>
            <person name="Heuer A."/>
            <person name="Rast P."/>
            <person name="Oberbeckmann S."/>
            <person name="Bunk B."/>
            <person name="Jeske O."/>
            <person name="Meyerdierks A."/>
            <person name="Storesund J.E."/>
            <person name="Kallscheuer N."/>
            <person name="Luecker S."/>
            <person name="Lage O.M."/>
            <person name="Pohl T."/>
            <person name="Merkel B.J."/>
            <person name="Hornburger P."/>
            <person name="Mueller R.-W."/>
            <person name="Bruemmer F."/>
            <person name="Labrenz M."/>
            <person name="Spormann A.M."/>
            <person name="Op Den Camp H."/>
            <person name="Overmann J."/>
            <person name="Amann R."/>
            <person name="Jetten M.S.M."/>
            <person name="Mascher T."/>
            <person name="Medema M.H."/>
            <person name="Devos D.P."/>
            <person name="Kaster A.-K."/>
            <person name="Ovreas L."/>
            <person name="Rohde M."/>
            <person name="Galperin M.Y."/>
            <person name="Jogler C."/>
        </authorList>
    </citation>
    <scope>NUCLEOTIDE SEQUENCE [LARGE SCALE GENOMIC DNA]</scope>
    <source>
        <strain evidence="10 11">V7</strain>
    </source>
</reference>
<protein>
    <submittedName>
        <fullName evidence="10">CRISPR-associated endonuclease Cas1</fullName>
        <ecNumber evidence="10">3.1.-.-</ecNumber>
    </submittedName>
</protein>
<comment type="subunit">
    <text evidence="9">Homodimer, forms a heterotetramer with a Cas2 homodimer.</text>
</comment>
<keyword evidence="5" id="KW-0460">Magnesium</keyword>
<dbReference type="GO" id="GO:0051607">
    <property type="term" value="P:defense response to virus"/>
    <property type="evidence" value="ECO:0007669"/>
    <property type="project" value="UniProtKB-KW"/>
</dbReference>
<dbReference type="InterPro" id="IPR042206">
    <property type="entry name" value="CRISPR-assoc_Cas1_C"/>
</dbReference>
<keyword evidence="4 10" id="KW-0378">Hydrolase</keyword>
<name>A0A5C6G108_9PLAN</name>
<dbReference type="Gene3D" id="1.20.120.920">
    <property type="entry name" value="CRISPR-associated endonuclease Cas1, C-terminal domain"/>
    <property type="match status" value="1"/>
</dbReference>
<evidence type="ECO:0000313" key="10">
    <source>
        <dbReference type="EMBL" id="TWU67318.1"/>
    </source>
</evidence>
<dbReference type="NCBIfam" id="TIGR03639">
    <property type="entry name" value="cas1_NMENI"/>
    <property type="match status" value="1"/>
</dbReference>
<evidence type="ECO:0000256" key="9">
    <source>
        <dbReference type="ARBA" id="ARBA00038592"/>
    </source>
</evidence>
<evidence type="ECO:0000256" key="7">
    <source>
        <dbReference type="ARBA" id="ARBA00023125"/>
    </source>
</evidence>
<keyword evidence="3 10" id="KW-0255">Endonuclease</keyword>
<evidence type="ECO:0000256" key="2">
    <source>
        <dbReference type="ARBA" id="ARBA00022723"/>
    </source>
</evidence>
<dbReference type="Pfam" id="PF01867">
    <property type="entry name" value="Cas_Cas1"/>
    <property type="match status" value="1"/>
</dbReference>
<dbReference type="PANTHER" id="PTHR34353">
    <property type="entry name" value="CRISPR-ASSOCIATED ENDONUCLEASE CAS1 1"/>
    <property type="match status" value="1"/>
</dbReference>
<sequence>MRHGQITLSRDGEPIGSVPCEDVGTVVVDHPQTTYTHAVLRDIVAQGGTVVICGHDHQPAGVLIPLGSHCQIVQRTREQIEATLPTRKRIWQQLIQGKISEASRVLEGLDSGKRLRALVRQVRSGDPTNVEARAAKLFWQSWLPNEVAFRRDHDGDDFNGLLNYGYAIIRALISRAIVSAGYAPAIGIHHHHRGNPFCLSDDLIEPLRPLVDGCVRGLFLAGHFEINRNTKTRLLGLLNLTTELGGEHGPLNVVVHRYVNQFGACLRGETKTLDYPKRATPWN</sequence>
<dbReference type="GO" id="GO:0004520">
    <property type="term" value="F:DNA endonuclease activity"/>
    <property type="evidence" value="ECO:0007669"/>
    <property type="project" value="InterPro"/>
</dbReference>
<gene>
    <name evidence="10" type="primary">cas1_1</name>
    <name evidence="10" type="ORF">V7x_28920</name>
</gene>
<dbReference type="Proteomes" id="UP000316476">
    <property type="component" value="Unassembled WGS sequence"/>
</dbReference>
<dbReference type="NCBIfam" id="TIGR00287">
    <property type="entry name" value="cas1"/>
    <property type="match status" value="1"/>
</dbReference>
<dbReference type="InterPro" id="IPR050646">
    <property type="entry name" value="Cas1"/>
</dbReference>
<keyword evidence="1" id="KW-0540">Nuclease</keyword>
<keyword evidence="7" id="KW-0238">DNA-binding</keyword>
<dbReference type="EC" id="3.1.-.-" evidence="10"/>
<evidence type="ECO:0000256" key="8">
    <source>
        <dbReference type="ARBA" id="ARBA00023211"/>
    </source>
</evidence>
<dbReference type="InterPro" id="IPR002729">
    <property type="entry name" value="CRISPR-assoc_Cas1"/>
</dbReference>
<dbReference type="EMBL" id="SJPZ01000001">
    <property type="protein sequence ID" value="TWU67318.1"/>
    <property type="molecule type" value="Genomic_DNA"/>
</dbReference>
<evidence type="ECO:0000313" key="11">
    <source>
        <dbReference type="Proteomes" id="UP000316476"/>
    </source>
</evidence>
<dbReference type="PANTHER" id="PTHR34353:SF2">
    <property type="entry name" value="CRISPR-ASSOCIATED ENDONUCLEASE CAS1 1"/>
    <property type="match status" value="1"/>
</dbReference>
<keyword evidence="8" id="KW-0464">Manganese</keyword>
<dbReference type="GO" id="GO:0016787">
    <property type="term" value="F:hydrolase activity"/>
    <property type="evidence" value="ECO:0007669"/>
    <property type="project" value="UniProtKB-KW"/>
</dbReference>
<organism evidence="10 11">
    <name type="scientific">Crateriforma conspicua</name>
    <dbReference type="NCBI Taxonomy" id="2527996"/>
    <lineage>
        <taxon>Bacteria</taxon>
        <taxon>Pseudomonadati</taxon>
        <taxon>Planctomycetota</taxon>
        <taxon>Planctomycetia</taxon>
        <taxon>Planctomycetales</taxon>
        <taxon>Planctomycetaceae</taxon>
        <taxon>Crateriforma</taxon>
    </lineage>
</organism>
<evidence type="ECO:0000256" key="3">
    <source>
        <dbReference type="ARBA" id="ARBA00022759"/>
    </source>
</evidence>
<proteinExistence type="predicted"/>
<evidence type="ECO:0000256" key="1">
    <source>
        <dbReference type="ARBA" id="ARBA00022722"/>
    </source>
</evidence>
<evidence type="ECO:0000256" key="4">
    <source>
        <dbReference type="ARBA" id="ARBA00022801"/>
    </source>
</evidence>
<accession>A0A5C6G108</accession>
<dbReference type="GO" id="GO:0003677">
    <property type="term" value="F:DNA binding"/>
    <property type="evidence" value="ECO:0007669"/>
    <property type="project" value="UniProtKB-KW"/>
</dbReference>
<dbReference type="GO" id="GO:0046872">
    <property type="term" value="F:metal ion binding"/>
    <property type="evidence" value="ECO:0007669"/>
    <property type="project" value="UniProtKB-KW"/>
</dbReference>
<dbReference type="InterPro" id="IPR019855">
    <property type="entry name" value="CRISPR-assoc_Cas1_NMENI"/>
</dbReference>
<dbReference type="GO" id="GO:0043571">
    <property type="term" value="P:maintenance of CRISPR repeat elements"/>
    <property type="evidence" value="ECO:0007669"/>
    <property type="project" value="InterPro"/>
</dbReference>
<comment type="caution">
    <text evidence="10">The sequence shown here is derived from an EMBL/GenBank/DDBJ whole genome shotgun (WGS) entry which is preliminary data.</text>
</comment>